<dbReference type="GeneID" id="64060860"/>
<dbReference type="EMBL" id="ATCF01000018">
    <property type="protein sequence ID" value="EPD99080.1"/>
    <property type="molecule type" value="Genomic_DNA"/>
</dbReference>
<comment type="subcellular location">
    <subcellularLocation>
        <location evidence="1">Cell membrane</location>
        <topology evidence="1">Multi-pass membrane protein</topology>
    </subcellularLocation>
</comment>
<evidence type="ECO:0000313" key="8">
    <source>
        <dbReference type="EMBL" id="EPD99080.1"/>
    </source>
</evidence>
<dbReference type="InterPro" id="IPR018076">
    <property type="entry name" value="T2SS_GspF_dom"/>
</dbReference>
<dbReference type="GO" id="GO:0005886">
    <property type="term" value="C:plasma membrane"/>
    <property type="evidence" value="ECO:0007669"/>
    <property type="project" value="UniProtKB-SubCell"/>
</dbReference>
<feature type="transmembrane region" description="Helical" evidence="6">
    <location>
        <begin position="305"/>
        <end position="322"/>
    </location>
</feature>
<evidence type="ECO:0000259" key="7">
    <source>
        <dbReference type="Pfam" id="PF00482"/>
    </source>
</evidence>
<gene>
    <name evidence="8" type="ORF">HMPREF1476_01351</name>
</gene>
<organism evidence="8 9">
    <name type="scientific">Sutterella wadsworthensis HGA0223</name>
    <dbReference type="NCBI Taxonomy" id="1203554"/>
    <lineage>
        <taxon>Bacteria</taxon>
        <taxon>Pseudomonadati</taxon>
        <taxon>Pseudomonadota</taxon>
        <taxon>Betaproteobacteria</taxon>
        <taxon>Burkholderiales</taxon>
        <taxon>Sutterellaceae</taxon>
        <taxon>Sutterella</taxon>
    </lineage>
</organism>
<evidence type="ECO:0000256" key="3">
    <source>
        <dbReference type="ARBA" id="ARBA00022692"/>
    </source>
</evidence>
<keyword evidence="5 6" id="KW-0472">Membrane</keyword>
<keyword evidence="9" id="KW-1185">Reference proteome</keyword>
<evidence type="ECO:0000313" key="9">
    <source>
        <dbReference type="Proteomes" id="UP000014400"/>
    </source>
</evidence>
<evidence type="ECO:0000256" key="6">
    <source>
        <dbReference type="SAM" id="Phobius"/>
    </source>
</evidence>
<dbReference type="Pfam" id="PF00482">
    <property type="entry name" value="T2SSF"/>
    <property type="match status" value="1"/>
</dbReference>
<dbReference type="InterPro" id="IPR042094">
    <property type="entry name" value="T2SS_GspF_sf"/>
</dbReference>
<feature type="transmembrane region" description="Helical" evidence="6">
    <location>
        <begin position="95"/>
        <end position="113"/>
    </location>
</feature>
<dbReference type="HOGENOM" id="CLU_064305_1_0_4"/>
<name>S3BIA9_9BURK</name>
<sequence length="326" mass="36104">MLNLFTILVFLFVLLGVLGLRAFTNRARREEMVRERLTELLTQVEEEAKSVAPVEYPDESVLMGLDDYHGHFPKLHARIVRIQKGLELLGWTKNLRLRVLVLGALSFTAAALVGRMTDYPFLIAFFGGAALFASAAALLYLRAMGEWTEDLGKSLPEAIDSIARICRAGVPAQTAFGLAAQNLRGALSEELRTIDRWLRLGVPLKQVLQESAHRVPLPEYRFFAVIVIISQESGGRLADTLERLAATLRERAELALKVQAKTSEARASIKIVACLVPGVLIYQYIQAPQDFQFLVTDPTGLKVLGYAAASVAAGLFVTWLMVRRIQ</sequence>
<comment type="caution">
    <text evidence="8">The sequence shown here is derived from an EMBL/GenBank/DDBJ whole genome shotgun (WGS) entry which is preliminary data.</text>
</comment>
<protein>
    <recommendedName>
        <fullName evidence="7">Type II secretion system protein GspF domain-containing protein</fullName>
    </recommendedName>
</protein>
<proteinExistence type="predicted"/>
<evidence type="ECO:0000256" key="5">
    <source>
        <dbReference type="ARBA" id="ARBA00023136"/>
    </source>
</evidence>
<evidence type="ECO:0000256" key="1">
    <source>
        <dbReference type="ARBA" id="ARBA00004651"/>
    </source>
</evidence>
<feature type="transmembrane region" description="Helical" evidence="6">
    <location>
        <begin position="6"/>
        <end position="24"/>
    </location>
</feature>
<dbReference type="STRING" id="1203554.HMPREF1476_01351"/>
<feature type="domain" description="Type II secretion system protein GspF" evidence="7">
    <location>
        <begin position="159"/>
        <end position="282"/>
    </location>
</feature>
<dbReference type="Proteomes" id="UP000014400">
    <property type="component" value="Unassembled WGS sequence"/>
</dbReference>
<dbReference type="PATRIC" id="fig|1203554.3.peg.1413"/>
<dbReference type="RefSeq" id="WP_016474577.1">
    <property type="nucleotide sequence ID" value="NZ_KE150480.1"/>
</dbReference>
<reference evidence="8 9" key="1">
    <citation type="submission" date="2013-04" db="EMBL/GenBank/DDBJ databases">
        <title>The Genome Sequence of Sutterella wadsworthensis HGA0223.</title>
        <authorList>
            <consortium name="The Broad Institute Genomics Platform"/>
            <person name="Earl A."/>
            <person name="Ward D."/>
            <person name="Feldgarden M."/>
            <person name="Gevers D."/>
            <person name="Schmidt T.M."/>
            <person name="Dover J."/>
            <person name="Dai D."/>
            <person name="Walker B."/>
            <person name="Young S."/>
            <person name="Zeng Q."/>
            <person name="Gargeya S."/>
            <person name="Fitzgerald M."/>
            <person name="Haas B."/>
            <person name="Abouelleil A."/>
            <person name="Allen A.W."/>
            <person name="Alvarado L."/>
            <person name="Arachchi H.M."/>
            <person name="Berlin A.M."/>
            <person name="Chapman S.B."/>
            <person name="Gainer-Dewar J."/>
            <person name="Goldberg J."/>
            <person name="Griggs A."/>
            <person name="Gujja S."/>
            <person name="Hansen M."/>
            <person name="Howarth C."/>
            <person name="Imamovic A."/>
            <person name="Ireland A."/>
            <person name="Larimer J."/>
            <person name="McCowan C."/>
            <person name="Murphy C."/>
            <person name="Pearson M."/>
            <person name="Poon T.W."/>
            <person name="Priest M."/>
            <person name="Roberts A."/>
            <person name="Saif S."/>
            <person name="Shea T."/>
            <person name="Sisk P."/>
            <person name="Sykes S."/>
            <person name="Wortman J."/>
            <person name="Nusbaum C."/>
            <person name="Birren B."/>
        </authorList>
    </citation>
    <scope>NUCLEOTIDE SEQUENCE [LARGE SCALE GENOMIC DNA]</scope>
    <source>
        <strain evidence="8 9">HGA0223</strain>
    </source>
</reference>
<keyword evidence="2" id="KW-1003">Cell membrane</keyword>
<evidence type="ECO:0000256" key="2">
    <source>
        <dbReference type="ARBA" id="ARBA00022475"/>
    </source>
</evidence>
<dbReference type="eggNOG" id="COG4965">
    <property type="taxonomic scope" value="Bacteria"/>
</dbReference>
<evidence type="ECO:0000256" key="4">
    <source>
        <dbReference type="ARBA" id="ARBA00022989"/>
    </source>
</evidence>
<feature type="transmembrane region" description="Helical" evidence="6">
    <location>
        <begin position="267"/>
        <end position="285"/>
    </location>
</feature>
<dbReference type="Gene3D" id="1.20.81.30">
    <property type="entry name" value="Type II secretion system (T2SS), domain F"/>
    <property type="match status" value="1"/>
</dbReference>
<keyword evidence="4 6" id="KW-1133">Transmembrane helix</keyword>
<dbReference type="AlphaFoldDB" id="S3BIA9"/>
<dbReference type="PANTHER" id="PTHR35007">
    <property type="entry name" value="INTEGRAL MEMBRANE PROTEIN-RELATED"/>
    <property type="match status" value="1"/>
</dbReference>
<keyword evidence="3 6" id="KW-0812">Transmembrane</keyword>
<dbReference type="PANTHER" id="PTHR35007:SF1">
    <property type="entry name" value="PILUS ASSEMBLY PROTEIN"/>
    <property type="match status" value="1"/>
</dbReference>
<feature type="transmembrane region" description="Helical" evidence="6">
    <location>
        <begin position="119"/>
        <end position="141"/>
    </location>
</feature>
<accession>S3BIA9</accession>